<dbReference type="HOGENOM" id="CLU_833139_0_0_2"/>
<organism evidence="2 3">
    <name type="scientific">Candidatus Nitrosopumilus sediminis</name>
    <dbReference type="NCBI Taxonomy" id="1229909"/>
    <lineage>
        <taxon>Archaea</taxon>
        <taxon>Nitrososphaerota</taxon>
        <taxon>Nitrososphaeria</taxon>
        <taxon>Nitrosopumilales</taxon>
        <taxon>Nitrosopumilaceae</taxon>
        <taxon>Nitrosopumilus</taxon>
    </lineage>
</organism>
<dbReference type="KEGG" id="nir:NSED_05890"/>
<feature type="region of interest" description="Disordered" evidence="1">
    <location>
        <begin position="120"/>
        <end position="142"/>
    </location>
</feature>
<dbReference type="AlphaFoldDB" id="K0BD78"/>
<dbReference type="PATRIC" id="fig|1229909.8.peg.1296"/>
<dbReference type="OrthoDB" id="11993at2157"/>
<evidence type="ECO:0000313" key="3">
    <source>
        <dbReference type="Proteomes" id="UP000006100"/>
    </source>
</evidence>
<keyword evidence="3" id="KW-1185">Reference proteome</keyword>
<dbReference type="InterPro" id="IPR013373">
    <property type="entry name" value="Flagellin/pilin_N_arc"/>
</dbReference>
<name>K0BD78_9ARCH</name>
<dbReference type="STRING" id="1229909.NSED_05890"/>
<gene>
    <name evidence="2" type="ORF">NSED_05890</name>
</gene>
<proteinExistence type="predicted"/>
<dbReference type="NCBIfam" id="TIGR02537">
    <property type="entry name" value="arch_flag_Nterm"/>
    <property type="match status" value="1"/>
</dbReference>
<dbReference type="Proteomes" id="UP000006100">
    <property type="component" value="Chromosome"/>
</dbReference>
<sequence length="333" mass="34572">MTNNKQKKTFALQRRRAISPILAVVVLLGITVVAGGIVFSLFSTSATTASGADVIGIQNAQAVKGSSHADMTMTVKNAGSQPWTSIEMTVSKSELSEPILYESLHENVVGCKTTPGVSWDGKSCPGVGNGGSEGEPAGNRDNPLRAQWLISLDKSSSGAGSSRTDGEADKGEGAAVGRKLVFQSKDDLRTIQVLNGTAVATLFGGKNPSNSATYGGNIDSADKCTPGTGSYADCSATFKALDPSTKGFISCKTVPDDDDVAAECKVFTHTNIKDSPIGTGQSIYFYADVLTQEIPGLDNQIVRVGDNLVVNISTENADGGTARVQSVIKVTGI</sequence>
<dbReference type="RefSeq" id="WP_014965351.1">
    <property type="nucleotide sequence ID" value="NC_018656.1"/>
</dbReference>
<accession>K0BD78</accession>
<feature type="region of interest" description="Disordered" evidence="1">
    <location>
        <begin position="154"/>
        <end position="173"/>
    </location>
</feature>
<reference evidence="2 3" key="1">
    <citation type="journal article" date="2012" name="J. Bacteriol.">
        <title>Draft Genome Sequence of an Ammonia-Oxidizing Archaeon, "Candidatus Nitrosopumilus sediminis" AR2, from Svalbard in the Arctic Circle.</title>
        <authorList>
            <person name="Park S.J."/>
            <person name="Kim J.G."/>
            <person name="Jung M.Y."/>
            <person name="Kim S.J."/>
            <person name="Cha I.T."/>
            <person name="Ghai R."/>
            <person name="Martin-Cuadrado A.B."/>
            <person name="Rodriguez-Valera F."/>
            <person name="Rhee S.K."/>
        </authorList>
    </citation>
    <scope>NUCLEOTIDE SEQUENCE [LARGE SCALE GENOMIC DNA]</scope>
    <source>
        <strain evidence="2 3">AR2</strain>
    </source>
</reference>
<dbReference type="GeneID" id="13696973"/>
<evidence type="ECO:0000256" key="1">
    <source>
        <dbReference type="SAM" id="MobiDB-lite"/>
    </source>
</evidence>
<protein>
    <submittedName>
        <fullName evidence="2">Uncharacterized protein</fullName>
    </submittedName>
</protein>
<evidence type="ECO:0000313" key="2">
    <source>
        <dbReference type="EMBL" id="AFS82980.1"/>
    </source>
</evidence>
<dbReference type="EMBL" id="CP003843">
    <property type="protein sequence ID" value="AFS82980.1"/>
    <property type="molecule type" value="Genomic_DNA"/>
</dbReference>
<dbReference type="eggNOG" id="arCOG03872">
    <property type="taxonomic scope" value="Archaea"/>
</dbReference>